<evidence type="ECO:0000256" key="7">
    <source>
        <dbReference type="ARBA" id="ARBA00023242"/>
    </source>
</evidence>
<accession>I7M9S1</accession>
<comment type="similarity">
    <text evidence="2">Belongs to the EFG1 family.</text>
</comment>
<reference evidence="11" key="1">
    <citation type="journal article" date="2006" name="PLoS Biol.">
        <title>Macronuclear genome sequence of the ciliate Tetrahymena thermophila, a model eukaryote.</title>
        <authorList>
            <person name="Eisen J.A."/>
            <person name="Coyne R.S."/>
            <person name="Wu M."/>
            <person name="Wu D."/>
            <person name="Thiagarajan M."/>
            <person name="Wortman J.R."/>
            <person name="Badger J.H."/>
            <person name="Ren Q."/>
            <person name="Amedeo P."/>
            <person name="Jones K.M."/>
            <person name="Tallon L.J."/>
            <person name="Delcher A.L."/>
            <person name="Salzberg S.L."/>
            <person name="Silva J.C."/>
            <person name="Haas B.J."/>
            <person name="Majoros W.H."/>
            <person name="Farzad M."/>
            <person name="Carlton J.M."/>
            <person name="Smith R.K. Jr."/>
            <person name="Garg J."/>
            <person name="Pearlman R.E."/>
            <person name="Karrer K.M."/>
            <person name="Sun L."/>
            <person name="Manning G."/>
            <person name="Elde N.C."/>
            <person name="Turkewitz A.P."/>
            <person name="Asai D.J."/>
            <person name="Wilkes D.E."/>
            <person name="Wang Y."/>
            <person name="Cai H."/>
            <person name="Collins K."/>
            <person name="Stewart B.A."/>
            <person name="Lee S.R."/>
            <person name="Wilamowska K."/>
            <person name="Weinberg Z."/>
            <person name="Ruzzo W.L."/>
            <person name="Wloga D."/>
            <person name="Gaertig J."/>
            <person name="Frankel J."/>
            <person name="Tsao C.-C."/>
            <person name="Gorovsky M.A."/>
            <person name="Keeling P.J."/>
            <person name="Waller R.F."/>
            <person name="Patron N.J."/>
            <person name="Cherry J.M."/>
            <person name="Stover N.A."/>
            <person name="Krieger C.J."/>
            <person name="del Toro C."/>
            <person name="Ryder H.F."/>
            <person name="Williamson S.C."/>
            <person name="Barbeau R.A."/>
            <person name="Hamilton E.P."/>
            <person name="Orias E."/>
        </authorList>
    </citation>
    <scope>NUCLEOTIDE SEQUENCE [LARGE SCALE GENOMIC DNA]</scope>
    <source>
        <strain evidence="11">SB210</strain>
    </source>
</reference>
<evidence type="ECO:0000256" key="6">
    <source>
        <dbReference type="ARBA" id="ARBA00023054"/>
    </source>
</evidence>
<proteinExistence type="inferred from homology"/>
<dbReference type="GeneID" id="7838893"/>
<evidence type="ECO:0000256" key="3">
    <source>
        <dbReference type="ARBA" id="ARBA00018689"/>
    </source>
</evidence>
<dbReference type="GO" id="GO:0005730">
    <property type="term" value="C:nucleolus"/>
    <property type="evidence" value="ECO:0007669"/>
    <property type="project" value="UniProtKB-SubCell"/>
</dbReference>
<dbReference type="RefSeq" id="XP_001022948.2">
    <property type="nucleotide sequence ID" value="XM_001022948.2"/>
</dbReference>
<feature type="region of interest" description="Disordered" evidence="9">
    <location>
        <begin position="242"/>
        <end position="351"/>
    </location>
</feature>
<dbReference type="InterPro" id="IPR050786">
    <property type="entry name" value="EFG1_rRNA-proc"/>
</dbReference>
<feature type="compositionally biased region" description="Polar residues" evidence="9">
    <location>
        <begin position="12"/>
        <end position="22"/>
    </location>
</feature>
<evidence type="ECO:0000256" key="1">
    <source>
        <dbReference type="ARBA" id="ARBA00004604"/>
    </source>
</evidence>
<dbReference type="PANTHER" id="PTHR33911">
    <property type="entry name" value="RRNA-PROCESSING PROTEIN EFG1"/>
    <property type="match status" value="1"/>
</dbReference>
<feature type="compositionally biased region" description="Basic residues" evidence="9">
    <location>
        <begin position="1"/>
        <end position="10"/>
    </location>
</feature>
<dbReference type="GO" id="GO:0000462">
    <property type="term" value="P:maturation of SSU-rRNA from tricistronic rRNA transcript (SSU-rRNA, 5.8S rRNA, LSU-rRNA)"/>
    <property type="evidence" value="ECO:0007669"/>
    <property type="project" value="TreeGrafter"/>
</dbReference>
<feature type="compositionally biased region" description="Acidic residues" evidence="9">
    <location>
        <begin position="341"/>
        <end position="351"/>
    </location>
</feature>
<dbReference type="eggNOG" id="ENOG502T0VQ">
    <property type="taxonomic scope" value="Eukaryota"/>
</dbReference>
<dbReference type="EMBL" id="GG662523">
    <property type="protein sequence ID" value="EAS02703.2"/>
    <property type="molecule type" value="Genomic_DNA"/>
</dbReference>
<dbReference type="PANTHER" id="PTHR33911:SF1">
    <property type="entry name" value="RRNA-PROCESSING PROTEIN EFG1"/>
    <property type="match status" value="1"/>
</dbReference>
<evidence type="ECO:0000313" key="10">
    <source>
        <dbReference type="EMBL" id="EAS02703.2"/>
    </source>
</evidence>
<dbReference type="Pfam" id="PF10153">
    <property type="entry name" value="Efg1"/>
    <property type="match status" value="1"/>
</dbReference>
<dbReference type="STRING" id="312017.I7M9S1"/>
<comment type="subcellular location">
    <subcellularLocation>
        <location evidence="1">Nucleus</location>
        <location evidence="1">Nucleolus</location>
    </subcellularLocation>
</comment>
<feature type="coiled-coil region" evidence="8">
    <location>
        <begin position="109"/>
        <end position="176"/>
    </location>
</feature>
<dbReference type="InterPro" id="IPR019310">
    <property type="entry name" value="Efg1"/>
</dbReference>
<keyword evidence="11" id="KW-1185">Reference proteome</keyword>
<feature type="region of interest" description="Disordered" evidence="9">
    <location>
        <begin position="40"/>
        <end position="68"/>
    </location>
</feature>
<dbReference type="OrthoDB" id="47732at2759"/>
<evidence type="ECO:0000313" key="11">
    <source>
        <dbReference type="Proteomes" id="UP000009168"/>
    </source>
</evidence>
<feature type="compositionally biased region" description="Low complexity" evidence="9">
    <location>
        <begin position="40"/>
        <end position="59"/>
    </location>
</feature>
<dbReference type="AlphaFoldDB" id="I7M9S1"/>
<evidence type="ECO:0000256" key="5">
    <source>
        <dbReference type="ARBA" id="ARBA00022552"/>
    </source>
</evidence>
<evidence type="ECO:0000256" key="2">
    <source>
        <dbReference type="ARBA" id="ARBA00006916"/>
    </source>
</evidence>
<evidence type="ECO:0000256" key="4">
    <source>
        <dbReference type="ARBA" id="ARBA00019827"/>
    </source>
</evidence>
<evidence type="ECO:0000256" key="8">
    <source>
        <dbReference type="SAM" id="Coils"/>
    </source>
</evidence>
<dbReference type="InParanoid" id="I7M9S1"/>
<dbReference type="GO" id="GO:0030688">
    <property type="term" value="C:preribosome, small subunit precursor"/>
    <property type="evidence" value="ECO:0007669"/>
    <property type="project" value="TreeGrafter"/>
</dbReference>
<evidence type="ECO:0000256" key="9">
    <source>
        <dbReference type="SAM" id="MobiDB-lite"/>
    </source>
</evidence>
<feature type="compositionally biased region" description="Basic and acidic residues" evidence="9">
    <location>
        <begin position="313"/>
        <end position="339"/>
    </location>
</feature>
<keyword evidence="6 8" id="KW-0175">Coiled coil</keyword>
<protein>
    <recommendedName>
        <fullName evidence="3">rRNA-processing protein EFG1</fullName>
    </recommendedName>
    <alternativeName>
        <fullName evidence="4">rRNA-processing protein efg1</fullName>
    </alternativeName>
</protein>
<feature type="region of interest" description="Disordered" evidence="9">
    <location>
        <begin position="1"/>
        <end position="22"/>
    </location>
</feature>
<keyword evidence="5" id="KW-0698">rRNA processing</keyword>
<keyword evidence="7" id="KW-0539">Nucleus</keyword>
<dbReference type="Proteomes" id="UP000009168">
    <property type="component" value="Unassembled WGS sequence"/>
</dbReference>
<gene>
    <name evidence="10" type="ORF">TTHERM_00347930</name>
</gene>
<sequence>MNTQRPRKNFKTSDGTPEPMNQIQNFGEQAHQNQASYQKQNFNNSNNSYHHNNAASNNSKKIKKPKNKLNLNKFHQPIFKKESEGKLLKKKARDLQRLVEKEGVAEEIIESKKVELQEVTSKLEQRKKKQKRLERKVKFLQQKYKSVMNVEMKKVLRSLEKNEKLISQTLDDEKRNDLFAKKKELQMKYNYIKYFPKDKKYLSLFPNQENEKMVALRNKIMKEIQSRIEQKEKYLNKIELDPKNKEELENKQKDKKQKKKVEQSEESEEDSQMDIEKDSEDDSSEEDEEKEVKMPKLGKKHVDNFFVAPNSGVDEKSQVKIIGKDGRVLKTEQKKKALSDSDSDSSDDESD</sequence>
<dbReference type="KEGG" id="tet:TTHERM_00347930"/>
<feature type="compositionally biased region" description="Acidic residues" evidence="9">
    <location>
        <begin position="264"/>
        <end position="289"/>
    </location>
</feature>
<organism evidence="10 11">
    <name type="scientific">Tetrahymena thermophila (strain SB210)</name>
    <dbReference type="NCBI Taxonomy" id="312017"/>
    <lineage>
        <taxon>Eukaryota</taxon>
        <taxon>Sar</taxon>
        <taxon>Alveolata</taxon>
        <taxon>Ciliophora</taxon>
        <taxon>Intramacronucleata</taxon>
        <taxon>Oligohymenophorea</taxon>
        <taxon>Hymenostomatida</taxon>
        <taxon>Tetrahymenina</taxon>
        <taxon>Tetrahymenidae</taxon>
        <taxon>Tetrahymena</taxon>
    </lineage>
</organism>
<feature type="compositionally biased region" description="Basic and acidic residues" evidence="9">
    <location>
        <begin position="242"/>
        <end position="252"/>
    </location>
</feature>
<name>I7M9S1_TETTS</name>